<name>A0A6J1BH88_9ROSI</name>
<organism evidence="2 3">
    <name type="scientific">Herrania umbratica</name>
    <dbReference type="NCBI Taxonomy" id="108875"/>
    <lineage>
        <taxon>Eukaryota</taxon>
        <taxon>Viridiplantae</taxon>
        <taxon>Streptophyta</taxon>
        <taxon>Embryophyta</taxon>
        <taxon>Tracheophyta</taxon>
        <taxon>Spermatophyta</taxon>
        <taxon>Magnoliopsida</taxon>
        <taxon>eudicotyledons</taxon>
        <taxon>Gunneridae</taxon>
        <taxon>Pentapetalae</taxon>
        <taxon>rosids</taxon>
        <taxon>malvids</taxon>
        <taxon>Malvales</taxon>
        <taxon>Malvaceae</taxon>
        <taxon>Byttnerioideae</taxon>
        <taxon>Herrania</taxon>
    </lineage>
</organism>
<dbReference type="PANTHER" id="PTHR34542:SF1">
    <property type="entry name" value="OS08G0359900 PROTEIN"/>
    <property type="match status" value="1"/>
</dbReference>
<evidence type="ECO:0000313" key="2">
    <source>
        <dbReference type="Proteomes" id="UP000504621"/>
    </source>
</evidence>
<dbReference type="PANTHER" id="PTHR34542">
    <property type="entry name" value="OS08G0359900 PROTEIN"/>
    <property type="match status" value="1"/>
</dbReference>
<dbReference type="GeneID" id="110427663"/>
<evidence type="ECO:0000256" key="1">
    <source>
        <dbReference type="SAM" id="MobiDB-lite"/>
    </source>
</evidence>
<feature type="compositionally biased region" description="Acidic residues" evidence="1">
    <location>
        <begin position="93"/>
        <end position="104"/>
    </location>
</feature>
<proteinExistence type="predicted"/>
<dbReference type="RefSeq" id="XP_021298887.1">
    <property type="nucleotide sequence ID" value="XM_021443212.1"/>
</dbReference>
<dbReference type="OrthoDB" id="1653935at2759"/>
<gene>
    <name evidence="3" type="primary">LOC110427663</name>
</gene>
<evidence type="ECO:0000313" key="3">
    <source>
        <dbReference type="RefSeq" id="XP_021298887.1"/>
    </source>
</evidence>
<reference evidence="3" key="1">
    <citation type="submission" date="2025-08" db="UniProtKB">
        <authorList>
            <consortium name="RefSeq"/>
        </authorList>
    </citation>
    <scope>IDENTIFICATION</scope>
    <source>
        <tissue evidence="3">Leaf</tissue>
    </source>
</reference>
<dbReference type="Proteomes" id="UP000504621">
    <property type="component" value="Unplaced"/>
</dbReference>
<keyword evidence="2" id="KW-1185">Reference proteome</keyword>
<protein>
    <submittedName>
        <fullName evidence="3">Uncharacterized protein LOC110427663</fullName>
    </submittedName>
</protein>
<dbReference type="AlphaFoldDB" id="A0A6J1BH88"/>
<accession>A0A6J1BH88</accession>
<feature type="region of interest" description="Disordered" evidence="1">
    <location>
        <begin position="46"/>
        <end position="113"/>
    </location>
</feature>
<sequence length="162" mass="18016">MATLQKFKLFATQCGVTQSPTRSPRTSPLVNFRRPKTTLRMLLTRTSSRKSSTCREMSYPPSFVGNLPEKKKGDKDLSGRTLKDLFVSSPTLAEEEEDDDDDEGQVVKEKYGGKSEVDLASKLGGLNALGGEPGSPRAGWIGFRHRMLLRRAWRPMLGTIPE</sequence>
<feature type="compositionally biased region" description="Basic and acidic residues" evidence="1">
    <location>
        <begin position="68"/>
        <end position="83"/>
    </location>
</feature>